<evidence type="ECO:0000256" key="7">
    <source>
        <dbReference type="ARBA" id="ARBA00023180"/>
    </source>
</evidence>
<protein>
    <recommendedName>
        <fullName evidence="14">E1 domain-containing protein</fullName>
    </recommendedName>
</protein>
<dbReference type="GO" id="GO:0007417">
    <property type="term" value="P:central nervous system development"/>
    <property type="evidence" value="ECO:0007669"/>
    <property type="project" value="TreeGrafter"/>
</dbReference>
<dbReference type="SUPFAM" id="SSF109843">
    <property type="entry name" value="CAPPD, an extracellular domain of amyloid beta A4 protein"/>
    <property type="match status" value="1"/>
</dbReference>
<keyword evidence="7" id="KW-0325">Glycoprotein</keyword>
<gene>
    <name evidence="13" type="primary">ORF141450</name>
</gene>
<feature type="domain" description="E1" evidence="11">
    <location>
        <begin position="1"/>
        <end position="151"/>
    </location>
</feature>
<feature type="region of interest" description="CuBD subdomain" evidence="8">
    <location>
        <begin position="93"/>
        <end position="151"/>
    </location>
</feature>
<feature type="domain" description="E2" evidence="12">
    <location>
        <begin position="208"/>
        <end position="411"/>
    </location>
</feature>
<dbReference type="Pfam" id="PF10515">
    <property type="entry name" value="APP_amyloid"/>
    <property type="match status" value="1"/>
</dbReference>
<dbReference type="GO" id="GO:0016020">
    <property type="term" value="C:membrane"/>
    <property type="evidence" value="ECO:0007669"/>
    <property type="project" value="UniProtKB-SubCell"/>
</dbReference>
<feature type="region of interest" description="Disordered" evidence="9">
    <location>
        <begin position="153"/>
        <end position="211"/>
    </location>
</feature>
<feature type="compositionally biased region" description="Basic and acidic residues" evidence="9">
    <location>
        <begin position="192"/>
        <end position="208"/>
    </location>
</feature>
<evidence type="ECO:0000256" key="6">
    <source>
        <dbReference type="ARBA" id="ARBA00023157"/>
    </source>
</evidence>
<keyword evidence="5 10" id="KW-0472">Membrane</keyword>
<feature type="transmembrane region" description="Helical" evidence="10">
    <location>
        <begin position="517"/>
        <end position="537"/>
    </location>
</feature>
<dbReference type="PROSITE" id="PS51869">
    <property type="entry name" value="APP_E1"/>
    <property type="match status" value="1"/>
</dbReference>
<dbReference type="EMBL" id="HACG01037372">
    <property type="protein sequence ID" value="CEK84237.1"/>
    <property type="molecule type" value="Transcribed_RNA"/>
</dbReference>
<keyword evidence="4 10" id="KW-1133">Transmembrane helix</keyword>
<dbReference type="Pfam" id="PF02177">
    <property type="entry name" value="APP_N"/>
    <property type="match status" value="1"/>
</dbReference>
<dbReference type="SUPFAM" id="SSF89811">
    <property type="entry name" value="Amyloid beta a4 protein copper binding domain (domain 2)"/>
    <property type="match status" value="1"/>
</dbReference>
<dbReference type="InterPro" id="IPR019543">
    <property type="entry name" value="APP_amyloid_C"/>
</dbReference>
<evidence type="ECO:0000256" key="9">
    <source>
        <dbReference type="SAM" id="MobiDB-lite"/>
    </source>
</evidence>
<dbReference type="PANTHER" id="PTHR23103:SF15">
    <property type="entry name" value="AMYLOID-BETA-LIKE PROTEIN"/>
    <property type="match status" value="1"/>
</dbReference>
<evidence type="ECO:0000256" key="10">
    <source>
        <dbReference type="SAM" id="Phobius"/>
    </source>
</evidence>
<dbReference type="PRINTS" id="PR00203">
    <property type="entry name" value="AMYLOIDA4"/>
</dbReference>
<keyword evidence="6 8" id="KW-1015">Disulfide bond</keyword>
<dbReference type="Pfam" id="PF12924">
    <property type="entry name" value="APP_Cu_bd"/>
    <property type="match status" value="1"/>
</dbReference>
<feature type="region of interest" description="Disordered" evidence="9">
    <location>
        <begin position="436"/>
        <end position="481"/>
    </location>
</feature>
<dbReference type="InterPro" id="IPR019744">
    <property type="entry name" value="APP_CUBD_CS"/>
</dbReference>
<dbReference type="InterPro" id="IPR036454">
    <property type="entry name" value="Amyloid_glyco_heparin-bd_sf"/>
</dbReference>
<reference evidence="13" key="1">
    <citation type="submission" date="2014-12" db="EMBL/GenBank/DDBJ databases">
        <title>Insight into the proteome of Arion vulgaris.</title>
        <authorList>
            <person name="Aradska J."/>
            <person name="Bulat T."/>
            <person name="Smidak R."/>
            <person name="Sarate P."/>
            <person name="Gangsoo J."/>
            <person name="Sialana F."/>
            <person name="Bilban M."/>
            <person name="Lubec G."/>
        </authorList>
    </citation>
    <scope>NUCLEOTIDE SEQUENCE</scope>
    <source>
        <tissue evidence="13">Skin</tissue>
    </source>
</reference>
<feature type="region of interest" description="GFLD subdomain" evidence="8">
    <location>
        <begin position="1"/>
        <end position="85"/>
    </location>
</feature>
<comment type="subcellular location">
    <subcellularLocation>
        <location evidence="1">Membrane</location>
        <topology evidence="1">Single-pass type I membrane protein</topology>
    </subcellularLocation>
</comment>
<dbReference type="PROSITE" id="PS51870">
    <property type="entry name" value="APP_E2"/>
    <property type="match status" value="1"/>
</dbReference>
<evidence type="ECO:0000256" key="2">
    <source>
        <dbReference type="ARBA" id="ARBA00022692"/>
    </source>
</evidence>
<dbReference type="SMART" id="SM00006">
    <property type="entry name" value="A4_EXTRA"/>
    <property type="match status" value="1"/>
</dbReference>
<dbReference type="InterPro" id="IPR024329">
    <property type="entry name" value="Amyloid_glyco_E2_domain"/>
</dbReference>
<evidence type="ECO:0000313" key="13">
    <source>
        <dbReference type="EMBL" id="CEK84237.1"/>
    </source>
</evidence>
<evidence type="ECO:0008006" key="14">
    <source>
        <dbReference type="Google" id="ProtNLM"/>
    </source>
</evidence>
<sequence>MVAFICRKPAMYLVESGWKADKSTDCLDRLEDILAYCKVIYPEENITNVVESSYLVTIPNWPLDKSDRQHTHRVRPYRCLPGGFQSDALLVPQHCAFDHRHDQAVCEGFSHWNVVADEACKKRGTHLESFGLLLNCKLGQFSGVEYVCCPNETETSYQPPQSDDKPDDWQNSSEEEDEDYDDDDDDDSEEETDKKASSKSSSEEDKNNFEPYEAYLRAQDFPRRYNNEHKRFVAAKDRMKKNQQHKVTKLLQEWQAARDHVSEVRKTDPMTADNMAKEITERFQNLYAAYEKEDNAEKDQLVALHQQHVQAALNEKKREAMDKYMRALEKGDAAKITKYLRGYIKAEEKDRMHTVNHFEHVKYSAPQEALRIHPFIVNHLLISEQRIDQAMAMLEHYPKIQPIVLPEVQEYIKRFDSVANSIRDVVLPLPKVDEELDSTSQPSDTIIQNNNNNDDISIDDSNNNELNTNIHETDDDVHGQDDDRKNTFVANRMQDTHHVQQGIAESAASSSQVGSTIGIALGSVSVFVIIIVAIMMLKHNKLRQSIAHGYVEVNPSASPEERHMANMQMNGYENPTYKYFEVQHNPKA</sequence>
<feature type="disulfide bond" evidence="8">
    <location>
        <begin position="106"/>
        <end position="136"/>
    </location>
</feature>
<evidence type="ECO:0000259" key="11">
    <source>
        <dbReference type="PROSITE" id="PS51869"/>
    </source>
</evidence>
<dbReference type="InterPro" id="IPR019745">
    <property type="entry name" value="Amyloid_glyco_intracell_CS"/>
</dbReference>
<dbReference type="Pfam" id="PF12925">
    <property type="entry name" value="APP_E2"/>
    <property type="match status" value="1"/>
</dbReference>
<dbReference type="GO" id="GO:0008201">
    <property type="term" value="F:heparin binding"/>
    <property type="evidence" value="ECO:0007669"/>
    <property type="project" value="UniProtKB-UniRule"/>
</dbReference>
<feature type="compositionally biased region" description="Low complexity" evidence="9">
    <location>
        <begin position="446"/>
        <end position="464"/>
    </location>
</feature>
<feature type="disulfide bond" evidence="8">
    <location>
        <begin position="95"/>
        <end position="149"/>
    </location>
</feature>
<dbReference type="InterPro" id="IPR036669">
    <property type="entry name" value="Amyloid_Cu-bd_sf"/>
</dbReference>
<dbReference type="InterPro" id="IPR015849">
    <property type="entry name" value="Amyloid_glyco_heparin-bd"/>
</dbReference>
<dbReference type="Gene3D" id="2.30.29.30">
    <property type="entry name" value="Pleckstrin-homology domain (PH domain)/Phosphotyrosine-binding domain (PTB)"/>
    <property type="match status" value="1"/>
</dbReference>
<dbReference type="AlphaFoldDB" id="A0A0B7AUC9"/>
<dbReference type="SUPFAM" id="SSF56491">
    <property type="entry name" value="A heparin-binding domain"/>
    <property type="match status" value="1"/>
</dbReference>
<evidence type="ECO:0000256" key="8">
    <source>
        <dbReference type="PROSITE-ProRule" id="PRU01217"/>
    </source>
</evidence>
<dbReference type="GO" id="GO:0007409">
    <property type="term" value="P:axonogenesis"/>
    <property type="evidence" value="ECO:0007669"/>
    <property type="project" value="TreeGrafter"/>
</dbReference>
<dbReference type="InterPro" id="IPR011178">
    <property type="entry name" value="Amyloid_glyco_Cu-bd"/>
</dbReference>
<comment type="caution">
    <text evidence="8">Lacks conserved residue(s) required for the propagation of feature annotation.</text>
</comment>
<evidence type="ECO:0000256" key="3">
    <source>
        <dbReference type="ARBA" id="ARBA00022729"/>
    </source>
</evidence>
<dbReference type="PANTHER" id="PTHR23103">
    <property type="entry name" value="ALZHEIMER'S DISEASE BETA-AMYLOID RELATED"/>
    <property type="match status" value="1"/>
</dbReference>
<dbReference type="PROSITE" id="PS00320">
    <property type="entry name" value="APP_INTRA"/>
    <property type="match status" value="1"/>
</dbReference>
<proteinExistence type="inferred from homology"/>
<dbReference type="InterPro" id="IPR036176">
    <property type="entry name" value="E2_sf"/>
</dbReference>
<dbReference type="Gene3D" id="3.30.1490.140">
    <property type="entry name" value="Amyloidogenic glycoprotein, copper-binding domain"/>
    <property type="match status" value="1"/>
</dbReference>
<organism evidence="13">
    <name type="scientific">Arion vulgaris</name>
    <dbReference type="NCBI Taxonomy" id="1028688"/>
    <lineage>
        <taxon>Eukaryota</taxon>
        <taxon>Metazoa</taxon>
        <taxon>Spiralia</taxon>
        <taxon>Lophotrochozoa</taxon>
        <taxon>Mollusca</taxon>
        <taxon>Gastropoda</taxon>
        <taxon>Heterobranchia</taxon>
        <taxon>Euthyneura</taxon>
        <taxon>Panpulmonata</taxon>
        <taxon>Eupulmonata</taxon>
        <taxon>Stylommatophora</taxon>
        <taxon>Helicina</taxon>
        <taxon>Arionoidea</taxon>
        <taxon>Arionidae</taxon>
        <taxon>Arion</taxon>
    </lineage>
</organism>
<name>A0A0B7AUC9_9EUPU</name>
<accession>A0A0B7AUC9</accession>
<evidence type="ECO:0000256" key="1">
    <source>
        <dbReference type="ARBA" id="ARBA00004479"/>
    </source>
</evidence>
<keyword evidence="2 10" id="KW-0812">Transmembrane</keyword>
<evidence type="ECO:0000256" key="4">
    <source>
        <dbReference type="ARBA" id="ARBA00022989"/>
    </source>
</evidence>
<dbReference type="PROSITE" id="PS00319">
    <property type="entry name" value="APP_CUBD"/>
    <property type="match status" value="1"/>
</dbReference>
<dbReference type="Gene3D" id="1.20.120.770">
    <property type="entry name" value="Amyloid precursor protein, E2 domain"/>
    <property type="match status" value="1"/>
</dbReference>
<dbReference type="InterPro" id="IPR008155">
    <property type="entry name" value="Amyloid_glyco"/>
</dbReference>
<dbReference type="Gene3D" id="3.90.570.10">
    <property type="entry name" value="Amyloidogenic glycoprotein, heparin-binding domain"/>
    <property type="match status" value="1"/>
</dbReference>
<keyword evidence="3" id="KW-0732">Signal</keyword>
<feature type="disulfide bond" evidence="8">
    <location>
        <begin position="120"/>
        <end position="148"/>
    </location>
</feature>
<feature type="compositionally biased region" description="Acidic residues" evidence="9">
    <location>
        <begin position="173"/>
        <end position="191"/>
    </location>
</feature>
<comment type="similarity">
    <text evidence="8">Belongs to the APP family.</text>
</comment>
<evidence type="ECO:0000259" key="12">
    <source>
        <dbReference type="PROSITE" id="PS51870"/>
    </source>
</evidence>
<dbReference type="InterPro" id="IPR008154">
    <property type="entry name" value="Amyloid_glyco_extra"/>
</dbReference>
<dbReference type="GO" id="GO:0046914">
    <property type="term" value="F:transition metal ion binding"/>
    <property type="evidence" value="ECO:0007669"/>
    <property type="project" value="InterPro"/>
</dbReference>
<dbReference type="InterPro" id="IPR011993">
    <property type="entry name" value="PH-like_dom_sf"/>
</dbReference>
<evidence type="ECO:0000256" key="5">
    <source>
        <dbReference type="ARBA" id="ARBA00023136"/>
    </source>
</evidence>